<name>A0AC61PPT9_9FIRM</name>
<evidence type="ECO:0000313" key="2">
    <source>
        <dbReference type="Proteomes" id="UP000192328"/>
    </source>
</evidence>
<sequence length="256" mass="30029">MASILSACLVLYHCGDELTHALRCIQDADLNVDVYLADNTPEDMTAEKVQWLFPGVTILPQKGNIGFGRANNAVLPYLQSKYHLIMNPDVTFEPSLLSRMVQYMEAHPKIAILTPRVMNEDGTEQYLPKKRITVHYLLSGLLEKYGGIFRRWRDEFTMADMDIFYPVPVEFATGCFLLIRTEIFKKLNGFDPRFFLYQEDSDLSRRVLEENLGSIVYHPDMRITHQWARENTRTFKGRMRQVRSVWKYFWKWGVTW</sequence>
<reference evidence="1" key="1">
    <citation type="submission" date="2017-04" db="EMBL/GenBank/DDBJ databases">
        <authorList>
            <person name="Varghese N."/>
            <person name="Submissions S."/>
        </authorList>
    </citation>
    <scope>NUCLEOTIDE SEQUENCE</scope>
    <source>
        <strain evidence="1">WTE2008</strain>
    </source>
</reference>
<gene>
    <name evidence="1" type="ORF">SAMN06297397_2883</name>
</gene>
<accession>A0AC61PPT9</accession>
<comment type="caution">
    <text evidence="1">The sequence shown here is derived from an EMBL/GenBank/DDBJ whole genome shotgun (WGS) entry which is preliminary data.</text>
</comment>
<proteinExistence type="predicted"/>
<keyword evidence="2" id="KW-1185">Reference proteome</keyword>
<protein>
    <submittedName>
        <fullName evidence="1">Uncharacterized protein</fullName>
    </submittedName>
</protein>
<dbReference type="EMBL" id="FWXZ01000008">
    <property type="protein sequence ID" value="SMC86300.1"/>
    <property type="molecule type" value="Genomic_DNA"/>
</dbReference>
<organism evidence="1 2">
    <name type="scientific">Aristaeella lactis</name>
    <dbReference type="NCBI Taxonomy" id="3046383"/>
    <lineage>
        <taxon>Bacteria</taxon>
        <taxon>Bacillati</taxon>
        <taxon>Bacillota</taxon>
        <taxon>Clostridia</taxon>
        <taxon>Eubacteriales</taxon>
        <taxon>Aristaeellaceae</taxon>
        <taxon>Aristaeella</taxon>
    </lineage>
</organism>
<evidence type="ECO:0000313" key="1">
    <source>
        <dbReference type="EMBL" id="SMC86300.1"/>
    </source>
</evidence>
<dbReference type="Proteomes" id="UP000192328">
    <property type="component" value="Unassembled WGS sequence"/>
</dbReference>